<evidence type="ECO:0000313" key="2">
    <source>
        <dbReference type="Proteomes" id="UP000245207"/>
    </source>
</evidence>
<dbReference type="EMBL" id="PKPP01006776">
    <property type="protein sequence ID" value="PWA55360.1"/>
    <property type="molecule type" value="Genomic_DNA"/>
</dbReference>
<proteinExistence type="predicted"/>
<dbReference type="AlphaFoldDB" id="A0A2U1M2D0"/>
<keyword evidence="1" id="KW-0695">RNA-directed DNA polymerase</keyword>
<comment type="caution">
    <text evidence="1">The sequence shown here is derived from an EMBL/GenBank/DDBJ whole genome shotgun (WGS) entry which is preliminary data.</text>
</comment>
<name>A0A2U1M2D0_ARTAN</name>
<keyword evidence="1" id="KW-0808">Transferase</keyword>
<keyword evidence="2" id="KW-1185">Reference proteome</keyword>
<reference evidence="1 2" key="1">
    <citation type="journal article" date="2018" name="Mol. Plant">
        <title>The genome of Artemisia annua provides insight into the evolution of Asteraceae family and artemisinin biosynthesis.</title>
        <authorList>
            <person name="Shen Q."/>
            <person name="Zhang L."/>
            <person name="Liao Z."/>
            <person name="Wang S."/>
            <person name="Yan T."/>
            <person name="Shi P."/>
            <person name="Liu M."/>
            <person name="Fu X."/>
            <person name="Pan Q."/>
            <person name="Wang Y."/>
            <person name="Lv Z."/>
            <person name="Lu X."/>
            <person name="Zhang F."/>
            <person name="Jiang W."/>
            <person name="Ma Y."/>
            <person name="Chen M."/>
            <person name="Hao X."/>
            <person name="Li L."/>
            <person name="Tang Y."/>
            <person name="Lv G."/>
            <person name="Zhou Y."/>
            <person name="Sun X."/>
            <person name="Brodelius P.E."/>
            <person name="Rose J.K.C."/>
            <person name="Tang K."/>
        </authorList>
    </citation>
    <scope>NUCLEOTIDE SEQUENCE [LARGE SCALE GENOMIC DNA]</scope>
    <source>
        <strain evidence="2">cv. Huhao1</strain>
        <tissue evidence="1">Leaf</tissue>
    </source>
</reference>
<dbReference type="GO" id="GO:0003964">
    <property type="term" value="F:RNA-directed DNA polymerase activity"/>
    <property type="evidence" value="ECO:0007669"/>
    <property type="project" value="UniProtKB-KW"/>
</dbReference>
<dbReference type="Proteomes" id="UP000245207">
    <property type="component" value="Unassembled WGS sequence"/>
</dbReference>
<organism evidence="1 2">
    <name type="scientific">Artemisia annua</name>
    <name type="common">Sweet wormwood</name>
    <dbReference type="NCBI Taxonomy" id="35608"/>
    <lineage>
        <taxon>Eukaryota</taxon>
        <taxon>Viridiplantae</taxon>
        <taxon>Streptophyta</taxon>
        <taxon>Embryophyta</taxon>
        <taxon>Tracheophyta</taxon>
        <taxon>Spermatophyta</taxon>
        <taxon>Magnoliopsida</taxon>
        <taxon>eudicotyledons</taxon>
        <taxon>Gunneridae</taxon>
        <taxon>Pentapetalae</taxon>
        <taxon>asterids</taxon>
        <taxon>campanulids</taxon>
        <taxon>Asterales</taxon>
        <taxon>Asteraceae</taxon>
        <taxon>Asteroideae</taxon>
        <taxon>Anthemideae</taxon>
        <taxon>Artemisiinae</taxon>
        <taxon>Artemisia</taxon>
    </lineage>
</organism>
<protein>
    <submittedName>
        <fullName evidence="1">RNA-directed DNA polymerase, eukaryota</fullName>
    </submittedName>
</protein>
<gene>
    <name evidence="1" type="ORF">CTI12_AA394060</name>
</gene>
<dbReference type="OrthoDB" id="1938625at2759"/>
<sequence>MALRLKSFLWNSPVIKEFLKANDMNISSLQYADDAIFFGEWSKTNALCLVHILRCFHDVSGLRISLAKCQLFGIGIPLDDVESVSRSINCSFSFFPFTYLMLVVGKGIRKIEA</sequence>
<keyword evidence="1" id="KW-0548">Nucleotidyltransferase</keyword>
<accession>A0A2U1M2D0</accession>
<evidence type="ECO:0000313" key="1">
    <source>
        <dbReference type="EMBL" id="PWA55360.1"/>
    </source>
</evidence>